<name>A0A0R1MVF5_9LACO</name>
<dbReference type="SMART" id="SM00382">
    <property type="entry name" value="AAA"/>
    <property type="match status" value="1"/>
</dbReference>
<protein>
    <submittedName>
        <fullName evidence="5">ComG operon protein 1</fullName>
    </submittedName>
</protein>
<dbReference type="CDD" id="cd01129">
    <property type="entry name" value="PulE-GspE-like"/>
    <property type="match status" value="1"/>
</dbReference>
<dbReference type="RefSeq" id="WP_057821081.1">
    <property type="nucleotide sequence ID" value="NZ_AZEC01000009.1"/>
</dbReference>
<dbReference type="PROSITE" id="PS00662">
    <property type="entry name" value="T2SP_E"/>
    <property type="match status" value="1"/>
</dbReference>
<comment type="similarity">
    <text evidence="1">Belongs to the GSP E family.</text>
</comment>
<dbReference type="InterPro" id="IPR003593">
    <property type="entry name" value="AAA+_ATPase"/>
</dbReference>
<proteinExistence type="inferred from homology"/>
<evidence type="ECO:0000256" key="3">
    <source>
        <dbReference type="ARBA" id="ARBA00022840"/>
    </source>
</evidence>
<dbReference type="InterPro" id="IPR027417">
    <property type="entry name" value="P-loop_NTPase"/>
</dbReference>
<dbReference type="PANTHER" id="PTHR30258">
    <property type="entry name" value="TYPE II SECRETION SYSTEM PROTEIN GSPE-RELATED"/>
    <property type="match status" value="1"/>
</dbReference>
<keyword evidence="3" id="KW-0067">ATP-binding</keyword>
<organism evidence="5 6">
    <name type="scientific">Schleiferilactobacillus perolens DSM 12744</name>
    <dbReference type="NCBI Taxonomy" id="1423792"/>
    <lineage>
        <taxon>Bacteria</taxon>
        <taxon>Bacillati</taxon>
        <taxon>Bacillota</taxon>
        <taxon>Bacilli</taxon>
        <taxon>Lactobacillales</taxon>
        <taxon>Lactobacillaceae</taxon>
        <taxon>Schleiferilactobacillus</taxon>
    </lineage>
</organism>
<evidence type="ECO:0000313" key="6">
    <source>
        <dbReference type="Proteomes" id="UP000051330"/>
    </source>
</evidence>
<accession>A0A0R1MVF5</accession>
<dbReference type="Proteomes" id="UP000051330">
    <property type="component" value="Unassembled WGS sequence"/>
</dbReference>
<dbReference type="Gene3D" id="3.40.50.300">
    <property type="entry name" value="P-loop containing nucleotide triphosphate hydrolases"/>
    <property type="match status" value="1"/>
</dbReference>
<keyword evidence="6" id="KW-1185">Reference proteome</keyword>
<dbReference type="GO" id="GO:0005524">
    <property type="term" value="F:ATP binding"/>
    <property type="evidence" value="ECO:0007669"/>
    <property type="project" value="UniProtKB-KW"/>
</dbReference>
<evidence type="ECO:0000259" key="4">
    <source>
        <dbReference type="PROSITE" id="PS00662"/>
    </source>
</evidence>
<dbReference type="STRING" id="1423792.FD09_GL003139"/>
<dbReference type="GO" id="GO:0005886">
    <property type="term" value="C:plasma membrane"/>
    <property type="evidence" value="ECO:0007669"/>
    <property type="project" value="TreeGrafter"/>
</dbReference>
<sequence>MEVAKDLIAPAINARVSDIYIRPVTQGYAVIWRQAGDLVTASRLSQYSGQQVINALKYLAALDVSETRRPQSGMWRYNPQVNIRVATVGDYLERESGVLRILYPLASQPNLFFPSQFDTLCRLAQQRGLIAFAGPMGSGKTTLMYHVAAQLARQGMVMAIEDPVEIAHPAIKQIQVNDTAQMSYPVLLKAALRERPDLLIIGEVRDAATAQLAFEAALSGHSVFTTIHARTTGGIVGRLRQMGLPEAVLANSLSALIYQRLIPQSTGPPALLCDIGAQDTLTKLISTPQQCFVAWQQSLRYLYEHGRITGETAARFQYG</sequence>
<dbReference type="PATRIC" id="fig|1423792.3.peg.3233"/>
<evidence type="ECO:0000256" key="1">
    <source>
        <dbReference type="ARBA" id="ARBA00006611"/>
    </source>
</evidence>
<dbReference type="GO" id="GO:0016887">
    <property type="term" value="F:ATP hydrolysis activity"/>
    <property type="evidence" value="ECO:0007669"/>
    <property type="project" value="TreeGrafter"/>
</dbReference>
<dbReference type="PANTHER" id="PTHR30258:SF2">
    <property type="entry name" value="COMG OPERON PROTEIN 1"/>
    <property type="match status" value="1"/>
</dbReference>
<dbReference type="InterPro" id="IPR001482">
    <property type="entry name" value="T2SS/T4SS_dom"/>
</dbReference>
<gene>
    <name evidence="5" type="ORF">FD09_GL003139</name>
</gene>
<dbReference type="Gene3D" id="3.30.450.90">
    <property type="match status" value="1"/>
</dbReference>
<keyword evidence="2" id="KW-0547">Nucleotide-binding</keyword>
<comment type="caution">
    <text evidence="5">The sequence shown here is derived from an EMBL/GenBank/DDBJ whole genome shotgun (WGS) entry which is preliminary data.</text>
</comment>
<dbReference type="Pfam" id="PF00437">
    <property type="entry name" value="T2SSE"/>
    <property type="match status" value="1"/>
</dbReference>
<feature type="domain" description="Bacterial type II secretion system protein E" evidence="4">
    <location>
        <begin position="192"/>
        <end position="206"/>
    </location>
</feature>
<reference evidence="5 6" key="1">
    <citation type="journal article" date="2015" name="Genome Announc.">
        <title>Expanding the biotechnology potential of lactobacilli through comparative genomics of 213 strains and associated genera.</title>
        <authorList>
            <person name="Sun Z."/>
            <person name="Harris H.M."/>
            <person name="McCann A."/>
            <person name="Guo C."/>
            <person name="Argimon S."/>
            <person name="Zhang W."/>
            <person name="Yang X."/>
            <person name="Jeffery I.B."/>
            <person name="Cooney J.C."/>
            <person name="Kagawa T.F."/>
            <person name="Liu W."/>
            <person name="Song Y."/>
            <person name="Salvetti E."/>
            <person name="Wrobel A."/>
            <person name="Rasinkangas P."/>
            <person name="Parkhill J."/>
            <person name="Rea M.C."/>
            <person name="O'Sullivan O."/>
            <person name="Ritari J."/>
            <person name="Douillard F.P."/>
            <person name="Paul Ross R."/>
            <person name="Yang R."/>
            <person name="Briner A.E."/>
            <person name="Felis G.E."/>
            <person name="de Vos W.M."/>
            <person name="Barrangou R."/>
            <person name="Klaenhammer T.R."/>
            <person name="Caufield P.W."/>
            <person name="Cui Y."/>
            <person name="Zhang H."/>
            <person name="O'Toole P.W."/>
        </authorList>
    </citation>
    <scope>NUCLEOTIDE SEQUENCE [LARGE SCALE GENOMIC DNA]</scope>
    <source>
        <strain evidence="5 6">DSM 12744</strain>
    </source>
</reference>
<dbReference type="SUPFAM" id="SSF52540">
    <property type="entry name" value="P-loop containing nucleoside triphosphate hydrolases"/>
    <property type="match status" value="1"/>
</dbReference>
<evidence type="ECO:0000256" key="2">
    <source>
        <dbReference type="ARBA" id="ARBA00022741"/>
    </source>
</evidence>
<dbReference type="AlphaFoldDB" id="A0A0R1MVF5"/>
<dbReference type="EMBL" id="AZEC01000009">
    <property type="protein sequence ID" value="KRL12269.1"/>
    <property type="molecule type" value="Genomic_DNA"/>
</dbReference>
<evidence type="ECO:0000313" key="5">
    <source>
        <dbReference type="EMBL" id="KRL12269.1"/>
    </source>
</evidence>